<organism evidence="1 2">
    <name type="scientific">Simiaoa sunii</name>
    <dbReference type="NCBI Taxonomy" id="2763672"/>
    <lineage>
        <taxon>Bacteria</taxon>
        <taxon>Bacillati</taxon>
        <taxon>Bacillota</taxon>
        <taxon>Clostridia</taxon>
        <taxon>Lachnospirales</taxon>
        <taxon>Lachnospiraceae</taxon>
        <taxon>Simiaoa</taxon>
    </lineage>
</organism>
<dbReference type="AlphaFoldDB" id="A0A7G9G0E9"/>
<reference evidence="1 2" key="1">
    <citation type="submission" date="2020-08" db="EMBL/GenBank/DDBJ databases">
        <authorList>
            <person name="Liu C."/>
            <person name="Sun Q."/>
        </authorList>
    </citation>
    <scope>NUCLEOTIDE SEQUENCE [LARGE SCALE GENOMIC DNA]</scope>
    <source>
        <strain evidence="1 2">NSJ-8</strain>
    </source>
</reference>
<evidence type="ECO:0000313" key="1">
    <source>
        <dbReference type="EMBL" id="QNM04281.1"/>
    </source>
</evidence>
<keyword evidence="2" id="KW-1185">Reference proteome</keyword>
<evidence type="ECO:0000313" key="2">
    <source>
        <dbReference type="Proteomes" id="UP000515981"/>
    </source>
</evidence>
<dbReference type="Pfam" id="PF05973">
    <property type="entry name" value="Gp49"/>
    <property type="match status" value="1"/>
</dbReference>
<dbReference type="EMBL" id="CP060633">
    <property type="protein sequence ID" value="QNM04281.1"/>
    <property type="molecule type" value="Genomic_DNA"/>
</dbReference>
<dbReference type="InterPro" id="IPR009241">
    <property type="entry name" value="HigB-like"/>
</dbReference>
<dbReference type="KEGG" id="ssun:H9Q77_16120"/>
<proteinExistence type="predicted"/>
<sequence length="120" mass="14616">MYDIEYYFDKNGYSAISDYFADLAKKSIYSKTIRIQKNKIFAYIKALKEYGTRIGNPIVKHIQGDLWELRPLNNRIFFFYWKDNKFVLLHYYIKKTQKTPHREISKALAYMHDWLERNNS</sequence>
<name>A0A7G9G0E9_9FIRM</name>
<accession>A0A7G9G0E9</accession>
<dbReference type="Proteomes" id="UP000515981">
    <property type="component" value="Chromosome"/>
</dbReference>
<gene>
    <name evidence="1" type="ORF">H9Q77_16120</name>
</gene>
<protein>
    <submittedName>
        <fullName evidence="1">Type II toxin-antitoxin system RelE/ParE family toxin</fullName>
    </submittedName>
</protein>